<dbReference type="Gene3D" id="3.90.1530.30">
    <property type="match status" value="1"/>
</dbReference>
<proteinExistence type="predicted"/>
<dbReference type="Proteomes" id="UP000315010">
    <property type="component" value="Unassembled WGS sequence"/>
</dbReference>
<dbReference type="InterPro" id="IPR050336">
    <property type="entry name" value="Chromosome_partition/occlusion"/>
</dbReference>
<name>A0A5C5Z014_9BACT</name>
<dbReference type="Pfam" id="PF07506">
    <property type="entry name" value="RepB"/>
    <property type="match status" value="1"/>
</dbReference>
<organism evidence="2 3">
    <name type="scientific">Novipirellula herctigrandis</name>
    <dbReference type="NCBI Taxonomy" id="2527986"/>
    <lineage>
        <taxon>Bacteria</taxon>
        <taxon>Pseudomonadati</taxon>
        <taxon>Planctomycetota</taxon>
        <taxon>Planctomycetia</taxon>
        <taxon>Pirellulales</taxon>
        <taxon>Pirellulaceae</taxon>
        <taxon>Novipirellula</taxon>
    </lineage>
</organism>
<dbReference type="AlphaFoldDB" id="A0A5C5Z014"/>
<accession>A0A5C5Z014</accession>
<dbReference type="Gene3D" id="1.10.10.2830">
    <property type="match status" value="1"/>
</dbReference>
<sequence>MNTPDEKEIQLIPLDKITVVNPRDRGQTKFRQIVNNIANIGLKKPITVTPKPGSHDEFLLVCGQGRYEAYETLGQNEIPSIVIDVSEDKLLLMSLVENLARRKPSCVEMVHEIGALKERGYSFADIAKKTDLAVSYIRGIVKLIQRGEERLVMAVERGPIPVSVAVTIAVADDHDIQRALTEAYESNDLRGKKLLAARRLIEKRQTDGKSLRSGPRRAKSVVSGKKLLETYQAESAKQRLVVQKSKLCETRLLFVVSAIRQLVEDQKFVELLRSEELDTMPAYLATELSRKGRLT</sequence>
<dbReference type="SUPFAM" id="SSF109709">
    <property type="entry name" value="KorB DNA-binding domain-like"/>
    <property type="match status" value="1"/>
</dbReference>
<evidence type="ECO:0000259" key="1">
    <source>
        <dbReference type="SMART" id="SM00470"/>
    </source>
</evidence>
<dbReference type="InterPro" id="IPR003115">
    <property type="entry name" value="ParB_N"/>
</dbReference>
<dbReference type="PANTHER" id="PTHR33375">
    <property type="entry name" value="CHROMOSOME-PARTITIONING PROTEIN PARB-RELATED"/>
    <property type="match status" value="1"/>
</dbReference>
<dbReference type="RefSeq" id="WP_146395800.1">
    <property type="nucleotide sequence ID" value="NZ_SJPJ01000001.1"/>
</dbReference>
<dbReference type="Pfam" id="PF02195">
    <property type="entry name" value="ParB_N"/>
    <property type="match status" value="1"/>
</dbReference>
<dbReference type="InterPro" id="IPR036086">
    <property type="entry name" value="ParB/Sulfiredoxin_sf"/>
</dbReference>
<reference evidence="2 3" key="1">
    <citation type="submission" date="2019-02" db="EMBL/GenBank/DDBJ databases">
        <title>Deep-cultivation of Planctomycetes and their phenomic and genomic characterization uncovers novel biology.</title>
        <authorList>
            <person name="Wiegand S."/>
            <person name="Jogler M."/>
            <person name="Boedeker C."/>
            <person name="Pinto D."/>
            <person name="Vollmers J."/>
            <person name="Rivas-Marin E."/>
            <person name="Kohn T."/>
            <person name="Peeters S.H."/>
            <person name="Heuer A."/>
            <person name="Rast P."/>
            <person name="Oberbeckmann S."/>
            <person name="Bunk B."/>
            <person name="Jeske O."/>
            <person name="Meyerdierks A."/>
            <person name="Storesund J.E."/>
            <person name="Kallscheuer N."/>
            <person name="Luecker S."/>
            <person name="Lage O.M."/>
            <person name="Pohl T."/>
            <person name="Merkel B.J."/>
            <person name="Hornburger P."/>
            <person name="Mueller R.-W."/>
            <person name="Bruemmer F."/>
            <person name="Labrenz M."/>
            <person name="Spormann A.M."/>
            <person name="Op Den Camp H."/>
            <person name="Overmann J."/>
            <person name="Amann R."/>
            <person name="Jetten M.S.M."/>
            <person name="Mascher T."/>
            <person name="Medema M.H."/>
            <person name="Devos D.P."/>
            <person name="Kaster A.-K."/>
            <person name="Ovreas L."/>
            <person name="Rohde M."/>
            <person name="Galperin M.Y."/>
            <person name="Jogler C."/>
        </authorList>
    </citation>
    <scope>NUCLEOTIDE SEQUENCE [LARGE SCALE GENOMIC DNA]</scope>
    <source>
        <strain evidence="2 3">CA13</strain>
    </source>
</reference>
<dbReference type="GO" id="GO:0005694">
    <property type="term" value="C:chromosome"/>
    <property type="evidence" value="ECO:0007669"/>
    <property type="project" value="TreeGrafter"/>
</dbReference>
<dbReference type="OrthoDB" id="248048at2"/>
<dbReference type="CDD" id="cd16411">
    <property type="entry name" value="ParB_N_like"/>
    <property type="match status" value="1"/>
</dbReference>
<comment type="caution">
    <text evidence="2">The sequence shown here is derived from an EMBL/GenBank/DDBJ whole genome shotgun (WGS) entry which is preliminary data.</text>
</comment>
<dbReference type="EMBL" id="SJPJ01000001">
    <property type="protein sequence ID" value="TWT80634.1"/>
    <property type="molecule type" value="Genomic_DNA"/>
</dbReference>
<evidence type="ECO:0000313" key="3">
    <source>
        <dbReference type="Proteomes" id="UP000315010"/>
    </source>
</evidence>
<gene>
    <name evidence="2" type="primary">spo0C</name>
    <name evidence="2" type="ORF">CA13_20790</name>
</gene>
<feature type="domain" description="ParB-like N-terminal" evidence="1">
    <location>
        <begin position="10"/>
        <end position="99"/>
    </location>
</feature>
<dbReference type="GO" id="GO:0007059">
    <property type="term" value="P:chromosome segregation"/>
    <property type="evidence" value="ECO:0007669"/>
    <property type="project" value="TreeGrafter"/>
</dbReference>
<keyword evidence="3" id="KW-1185">Reference proteome</keyword>
<dbReference type="InterPro" id="IPR011111">
    <property type="entry name" value="Plasmid_RepB"/>
</dbReference>
<dbReference type="PANTHER" id="PTHR33375:SF1">
    <property type="entry name" value="CHROMOSOME-PARTITIONING PROTEIN PARB-RELATED"/>
    <property type="match status" value="1"/>
</dbReference>
<dbReference type="SMART" id="SM00470">
    <property type="entry name" value="ParB"/>
    <property type="match status" value="1"/>
</dbReference>
<protein>
    <submittedName>
        <fullName evidence="2">Chromosome-partitioning protein Spo0J</fullName>
    </submittedName>
</protein>
<evidence type="ECO:0000313" key="2">
    <source>
        <dbReference type="EMBL" id="TWT80634.1"/>
    </source>
</evidence>
<dbReference type="SUPFAM" id="SSF110849">
    <property type="entry name" value="ParB/Sulfiredoxin"/>
    <property type="match status" value="1"/>
</dbReference>